<keyword evidence="6 8" id="KW-0472">Membrane</keyword>
<evidence type="ECO:0000259" key="12">
    <source>
        <dbReference type="Pfam" id="PF00593"/>
    </source>
</evidence>
<dbReference type="Gene3D" id="2.170.130.10">
    <property type="entry name" value="TonB-dependent receptor, plug domain"/>
    <property type="match status" value="1"/>
</dbReference>
<dbReference type="Gene3D" id="2.40.170.20">
    <property type="entry name" value="TonB-dependent receptor, beta-barrel domain"/>
    <property type="match status" value="1"/>
</dbReference>
<dbReference type="InterPro" id="IPR037066">
    <property type="entry name" value="Plug_dom_sf"/>
</dbReference>
<dbReference type="Pfam" id="PF00593">
    <property type="entry name" value="TonB_dep_Rec_b-barrel"/>
    <property type="match status" value="1"/>
</dbReference>
<dbReference type="InterPro" id="IPR039426">
    <property type="entry name" value="TonB-dep_rcpt-like"/>
</dbReference>
<dbReference type="PROSITE" id="PS51318">
    <property type="entry name" value="TAT"/>
    <property type="match status" value="1"/>
</dbReference>
<evidence type="ECO:0000259" key="13">
    <source>
        <dbReference type="Pfam" id="PF07715"/>
    </source>
</evidence>
<feature type="domain" description="TonB-dependent receptor plug" evidence="13">
    <location>
        <begin position="60"/>
        <end position="174"/>
    </location>
</feature>
<dbReference type="InterPro" id="IPR000531">
    <property type="entry name" value="Beta-barrel_TonB"/>
</dbReference>
<keyword evidence="3 8" id="KW-1134">Transmembrane beta strand</keyword>
<comment type="caution">
    <text evidence="14">The sequence shown here is derived from an EMBL/GenBank/DDBJ whole genome shotgun (WGS) entry which is preliminary data.</text>
</comment>
<accession>A0A258FIK6</accession>
<organism evidence="14 15">
    <name type="scientific">Brevundimonas subvibrioides</name>
    <dbReference type="NCBI Taxonomy" id="74313"/>
    <lineage>
        <taxon>Bacteria</taxon>
        <taxon>Pseudomonadati</taxon>
        <taxon>Pseudomonadota</taxon>
        <taxon>Alphaproteobacteria</taxon>
        <taxon>Caulobacterales</taxon>
        <taxon>Caulobacteraceae</taxon>
        <taxon>Brevundimonas</taxon>
    </lineage>
</organism>
<evidence type="ECO:0000256" key="2">
    <source>
        <dbReference type="ARBA" id="ARBA00022448"/>
    </source>
</evidence>
<feature type="region of interest" description="Disordered" evidence="10">
    <location>
        <begin position="348"/>
        <end position="370"/>
    </location>
</feature>
<evidence type="ECO:0000313" key="14">
    <source>
        <dbReference type="EMBL" id="OYX32341.1"/>
    </source>
</evidence>
<comment type="similarity">
    <text evidence="8 9">Belongs to the TonB-dependent receptor family.</text>
</comment>
<dbReference type="InterPro" id="IPR006311">
    <property type="entry name" value="TAT_signal"/>
</dbReference>
<evidence type="ECO:0000256" key="5">
    <source>
        <dbReference type="ARBA" id="ARBA00023077"/>
    </source>
</evidence>
<dbReference type="Pfam" id="PF07715">
    <property type="entry name" value="Plug"/>
    <property type="match status" value="1"/>
</dbReference>
<keyword evidence="11" id="KW-0732">Signal</keyword>
<name>A0A258FIK6_9CAUL</name>
<evidence type="ECO:0000256" key="8">
    <source>
        <dbReference type="PROSITE-ProRule" id="PRU01360"/>
    </source>
</evidence>
<dbReference type="PANTHER" id="PTHR47234">
    <property type="match status" value="1"/>
</dbReference>
<evidence type="ECO:0000256" key="7">
    <source>
        <dbReference type="ARBA" id="ARBA00023237"/>
    </source>
</evidence>
<dbReference type="SUPFAM" id="SSF56935">
    <property type="entry name" value="Porins"/>
    <property type="match status" value="1"/>
</dbReference>
<gene>
    <name evidence="14" type="ORF">B7Z01_11275</name>
</gene>
<keyword evidence="4 8" id="KW-0812">Transmembrane</keyword>
<keyword evidence="5 9" id="KW-0798">TonB box</keyword>
<keyword evidence="2 8" id="KW-0813">Transport</keyword>
<dbReference type="GO" id="GO:0009279">
    <property type="term" value="C:cell outer membrane"/>
    <property type="evidence" value="ECO:0007669"/>
    <property type="project" value="UniProtKB-SubCell"/>
</dbReference>
<comment type="subcellular location">
    <subcellularLocation>
        <location evidence="1 8">Cell outer membrane</location>
        <topology evidence="1 8">Multi-pass membrane protein</topology>
    </subcellularLocation>
</comment>
<dbReference type="EMBL" id="NCEB01000023">
    <property type="protein sequence ID" value="OYX32341.1"/>
    <property type="molecule type" value="Genomic_DNA"/>
</dbReference>
<evidence type="ECO:0000256" key="10">
    <source>
        <dbReference type="SAM" id="MobiDB-lite"/>
    </source>
</evidence>
<evidence type="ECO:0000256" key="3">
    <source>
        <dbReference type="ARBA" id="ARBA00022452"/>
    </source>
</evidence>
<evidence type="ECO:0000313" key="15">
    <source>
        <dbReference type="Proteomes" id="UP000215595"/>
    </source>
</evidence>
<evidence type="ECO:0000256" key="4">
    <source>
        <dbReference type="ARBA" id="ARBA00022692"/>
    </source>
</evidence>
<feature type="signal peptide" evidence="11">
    <location>
        <begin position="1"/>
        <end position="27"/>
    </location>
</feature>
<dbReference type="AlphaFoldDB" id="A0A258FIK6"/>
<protein>
    <recommendedName>
        <fullName evidence="16">TonB-dependent receptor</fullName>
    </recommendedName>
</protein>
<keyword evidence="7 8" id="KW-0998">Cell outer membrane</keyword>
<dbReference type="Proteomes" id="UP000215595">
    <property type="component" value="Unassembled WGS sequence"/>
</dbReference>
<sequence length="1092" mass="118452">MTRPLTRTRLLATTIITGLSIATVAIAAPAKAQEPPQEAEDAVVDDIVVTGSRIRRSATNAPTPLIQLTREELDNSGEANVVDYLADVPALTFSTVPEDTTGTGLNDGGLSLLNLRGLGAARTLTLVDGRRHVGSLPNSLAVDIDTIPRLLVESVEIITGGAASVYGADAVSGVVNFVLKDDFEGLEVDASYAQVNQDGQASQRLSVLWGGNFFDDTLNVYATGEYQRNDETLDRDLDWLREGWGLLGVDADPSSAPYDGVRDQVLVNNLRTFIRGTPFGGITILATGVQPSPAGDPDIPFGTCSATAFAAGCFSIAPANNLGNSYVYNGSGQTVPLVFGDIRQGTGFSRTQSNGGNGQESNTDQAGASRLPESEAYRFQTGFTWALSDRVEMFGEAKYAEEETFDASQRTFFDFNIRAVPPGQMGPVTASNAFVIGLDNAYLPANVRTAIQNNVRTIYNSAGVATGTVADPRAQHKLYPTSRSQLNNRDLQRYVFGFRGDAGDVGFIRNLTWEVGYTYGEMNNTNTEVGTDNLRVQAAADAVVDVAGIVNGTPGEIVCRVQLLEAQGTPAAPAAGVYSYGGETTSQCVPIRIFGEGGISEEALAYLNTSVTVSDQNRQQDFLAFASGELWDFWGAGPIGFAIGVESRKESTSGVGRDRDTNGRLLFLNGSPDFDPVSYETREAFVELRLPLFRDWWLGRSAEISGSYRTSDYSTIGLQDTYSVQASWRPVDDFLFRATQNTSIRVPDLGELFDPGGETFVNFTDPCSITVIQNTADSTVQANRIANCTALATAAGLNLNFNPANATAPNSFTPVYGTGGISGNNGGNPFLAAETSESSTFSVVWTPSFFPNFSLVLDHYNIQIDDAIATVNAQQAVDQCVVGTALNSNACATIFRDPTTFLINGFVQSSLNYAKLTAEGVDFSARYRHDLDNVLGRDLGRLDWNLRGSWTLEQHDFVNIDDPTQFDANEGKYVLNNFLQNLSRVRYLSTLAWSPNPRVTLSWDWDWQSSQEILSTRNFVNNADIYDPDFRETGAFSQHDFTVRYLVRDDLTLRAGVVNAFDEEPARHLGRTTADAYDLFGRRYFVGLNARF</sequence>
<dbReference type="PROSITE" id="PS52016">
    <property type="entry name" value="TONB_DEPENDENT_REC_3"/>
    <property type="match status" value="1"/>
</dbReference>
<evidence type="ECO:0008006" key="16">
    <source>
        <dbReference type="Google" id="ProtNLM"/>
    </source>
</evidence>
<feature type="domain" description="TonB-dependent receptor-like beta-barrel" evidence="12">
    <location>
        <begin position="460"/>
        <end position="1059"/>
    </location>
</feature>
<dbReference type="PANTHER" id="PTHR47234:SF2">
    <property type="entry name" value="TONB-DEPENDENT RECEPTOR"/>
    <property type="match status" value="1"/>
</dbReference>
<feature type="chain" id="PRO_5013101814" description="TonB-dependent receptor" evidence="11">
    <location>
        <begin position="28"/>
        <end position="1092"/>
    </location>
</feature>
<reference evidence="14 15" key="1">
    <citation type="submission" date="2017-03" db="EMBL/GenBank/DDBJ databases">
        <title>Lifting the veil on microbial sulfur biogeochemistry in mining wastewaters.</title>
        <authorList>
            <person name="Kantor R.S."/>
            <person name="Colenbrander Nelson T."/>
            <person name="Marshall S."/>
            <person name="Bennett D."/>
            <person name="Apte S."/>
            <person name="Camacho D."/>
            <person name="Thomas B.C."/>
            <person name="Warren L.A."/>
            <person name="Banfield J.F."/>
        </authorList>
    </citation>
    <scope>NUCLEOTIDE SEQUENCE [LARGE SCALE GENOMIC DNA]</scope>
    <source>
        <strain evidence="14">32-69-9</strain>
    </source>
</reference>
<evidence type="ECO:0000256" key="11">
    <source>
        <dbReference type="SAM" id="SignalP"/>
    </source>
</evidence>
<dbReference type="InterPro" id="IPR012910">
    <property type="entry name" value="Plug_dom"/>
</dbReference>
<evidence type="ECO:0000256" key="9">
    <source>
        <dbReference type="RuleBase" id="RU003357"/>
    </source>
</evidence>
<proteinExistence type="inferred from homology"/>
<feature type="compositionally biased region" description="Polar residues" evidence="10">
    <location>
        <begin position="348"/>
        <end position="366"/>
    </location>
</feature>
<dbReference type="InterPro" id="IPR036942">
    <property type="entry name" value="Beta-barrel_TonB_sf"/>
</dbReference>
<evidence type="ECO:0000256" key="6">
    <source>
        <dbReference type="ARBA" id="ARBA00023136"/>
    </source>
</evidence>
<evidence type="ECO:0000256" key="1">
    <source>
        <dbReference type="ARBA" id="ARBA00004571"/>
    </source>
</evidence>